<sequence length="117" mass="13212">MGNCVDLQKPVTWVDDDDDWETFEHKSSGRQAKQQDEAKLFLAPAAEEEGGAGSTEIKIKIKITKKRLEALLRRAQGQEPPLQQLLADLVSMGESWECHERETHWCPSLQSIPEAPE</sequence>
<protein>
    <submittedName>
        <fullName evidence="1">Uncharacterized protein</fullName>
    </submittedName>
</protein>
<gene>
    <name evidence="1" type="ORF">B296_00031571</name>
</gene>
<comment type="caution">
    <text evidence="1">The sequence shown here is derived from an EMBL/GenBank/DDBJ whole genome shotgun (WGS) entry which is preliminary data.</text>
</comment>
<proteinExistence type="predicted"/>
<evidence type="ECO:0000313" key="1">
    <source>
        <dbReference type="EMBL" id="RRT45055.1"/>
    </source>
</evidence>
<dbReference type="Proteomes" id="UP000287651">
    <property type="component" value="Unassembled WGS sequence"/>
</dbReference>
<reference evidence="1 2" key="1">
    <citation type="journal article" date="2014" name="Agronomy (Basel)">
        <title>A Draft Genome Sequence for Ensete ventricosum, the Drought-Tolerant Tree Against Hunger.</title>
        <authorList>
            <person name="Harrison J."/>
            <person name="Moore K.A."/>
            <person name="Paszkiewicz K."/>
            <person name="Jones T."/>
            <person name="Grant M."/>
            <person name="Ambacheew D."/>
            <person name="Muzemil S."/>
            <person name="Studholme D.J."/>
        </authorList>
    </citation>
    <scope>NUCLEOTIDE SEQUENCE [LARGE SCALE GENOMIC DNA]</scope>
</reference>
<dbReference type="PANTHER" id="PTHR33647:SF5">
    <property type="entry name" value="OS01G0793900 PROTEIN"/>
    <property type="match status" value="1"/>
</dbReference>
<organism evidence="1 2">
    <name type="scientific">Ensete ventricosum</name>
    <name type="common">Abyssinian banana</name>
    <name type="synonym">Musa ensete</name>
    <dbReference type="NCBI Taxonomy" id="4639"/>
    <lineage>
        <taxon>Eukaryota</taxon>
        <taxon>Viridiplantae</taxon>
        <taxon>Streptophyta</taxon>
        <taxon>Embryophyta</taxon>
        <taxon>Tracheophyta</taxon>
        <taxon>Spermatophyta</taxon>
        <taxon>Magnoliopsida</taxon>
        <taxon>Liliopsida</taxon>
        <taxon>Zingiberales</taxon>
        <taxon>Musaceae</taxon>
        <taxon>Ensete</taxon>
    </lineage>
</organism>
<dbReference type="EMBL" id="AMZH03016072">
    <property type="protein sequence ID" value="RRT45055.1"/>
    <property type="molecule type" value="Genomic_DNA"/>
</dbReference>
<name>A0A426XZW3_ENSVE</name>
<dbReference type="PANTHER" id="PTHR33647">
    <property type="entry name" value="OS01G0793900 PROTEIN"/>
    <property type="match status" value="1"/>
</dbReference>
<evidence type="ECO:0000313" key="2">
    <source>
        <dbReference type="Proteomes" id="UP000287651"/>
    </source>
</evidence>
<dbReference type="AlphaFoldDB" id="A0A426XZW3"/>
<accession>A0A426XZW3</accession>